<dbReference type="GO" id="GO:0030036">
    <property type="term" value="P:actin cytoskeleton organization"/>
    <property type="evidence" value="ECO:0007669"/>
    <property type="project" value="InterPro"/>
</dbReference>
<dbReference type="Gene3D" id="1.10.418.10">
    <property type="entry name" value="Calponin-like domain"/>
    <property type="match status" value="2"/>
</dbReference>
<evidence type="ECO:0000256" key="5">
    <source>
        <dbReference type="ARBA" id="ARBA00022889"/>
    </source>
</evidence>
<accession>A0A3Q2XI25</accession>
<evidence type="ECO:0000256" key="2">
    <source>
        <dbReference type="ARBA" id="ARBA00005666"/>
    </source>
</evidence>
<dbReference type="GO" id="GO:0003779">
    <property type="term" value="F:actin binding"/>
    <property type="evidence" value="ECO:0007669"/>
    <property type="project" value="UniProtKB-KW"/>
</dbReference>
<dbReference type="STRING" id="109280.ENSHCOP00000004058"/>
<dbReference type="PANTHER" id="PTHR12114">
    <property type="entry name" value="PARVIN"/>
    <property type="match status" value="1"/>
</dbReference>
<dbReference type="Ensembl" id="ENSHCOT00000007697.1">
    <property type="protein sequence ID" value="ENSHCOP00000004058.1"/>
    <property type="gene ID" value="ENSHCOG00000005444.1"/>
</dbReference>
<evidence type="ECO:0000313" key="9">
    <source>
        <dbReference type="Ensembl" id="ENSHCOP00000004058.1"/>
    </source>
</evidence>
<keyword evidence="10" id="KW-1185">Reference proteome</keyword>
<evidence type="ECO:0000256" key="7">
    <source>
        <dbReference type="ARBA" id="ARBA00023212"/>
    </source>
</evidence>
<dbReference type="PROSITE" id="PS50021">
    <property type="entry name" value="CH"/>
    <property type="match status" value="2"/>
</dbReference>
<dbReference type="GO" id="GO:0005737">
    <property type="term" value="C:cytoplasm"/>
    <property type="evidence" value="ECO:0007669"/>
    <property type="project" value="TreeGrafter"/>
</dbReference>
<evidence type="ECO:0000256" key="1">
    <source>
        <dbReference type="ARBA" id="ARBA00004245"/>
    </source>
</evidence>
<feature type="domain" description="Calponin-homology (CH)" evidence="8">
    <location>
        <begin position="8"/>
        <end position="113"/>
    </location>
</feature>
<dbReference type="GO" id="GO:0034446">
    <property type="term" value="P:substrate adhesion-dependent cell spreading"/>
    <property type="evidence" value="ECO:0007669"/>
    <property type="project" value="TreeGrafter"/>
</dbReference>
<dbReference type="FunFam" id="1.10.418.10:FF:000011">
    <property type="entry name" value="Parvin, beta"/>
    <property type="match status" value="1"/>
</dbReference>
<evidence type="ECO:0000256" key="3">
    <source>
        <dbReference type="ARBA" id="ARBA00022490"/>
    </source>
</evidence>
<keyword evidence="4" id="KW-0677">Repeat</keyword>
<reference evidence="9" key="2">
    <citation type="submission" date="2025-09" db="UniProtKB">
        <authorList>
            <consortium name="Ensembl"/>
        </authorList>
    </citation>
    <scope>IDENTIFICATION</scope>
</reference>
<feature type="domain" description="Calponin-homology (CH)" evidence="8">
    <location>
        <begin position="147"/>
        <end position="250"/>
    </location>
</feature>
<dbReference type="SUPFAM" id="SSF47576">
    <property type="entry name" value="Calponin-homology domain, CH-domain"/>
    <property type="match status" value="1"/>
</dbReference>
<comment type="similarity">
    <text evidence="2">Belongs to the parvin family.</text>
</comment>
<protein>
    <submittedName>
        <fullName evidence="9">Parvin, gamma</fullName>
    </submittedName>
</protein>
<proteinExistence type="inferred from homology"/>
<sequence>SLKDSKLEKLKEVLQDWINSTLKAEHIVVQSLDDDLYDGLVLHHLLASLAGVHLPLEEIALTSSAQIRKLEIVVEELDKRLGRRDPEWDGRGFHQRNLLATLHLLVAMVRHFQPELELPSDVKVQVALVEVSRRLGQGKALGRVLAHADVRALLGFVNTSVARLGLHVSDLDKQFSDGVILLLLIGQLEGFFIPLCDFSLTPVNHAQMRRNLFDCKEQVTHPVNFSCLDVVAQDVAATLKVLYALFNKHAKQKEKMAAQCD</sequence>
<dbReference type="GO" id="GO:0071963">
    <property type="term" value="P:establishment or maintenance of cell polarity regulating cell shape"/>
    <property type="evidence" value="ECO:0007669"/>
    <property type="project" value="TreeGrafter"/>
</dbReference>
<dbReference type="InterPro" id="IPR001715">
    <property type="entry name" value="CH_dom"/>
</dbReference>
<dbReference type="InterPro" id="IPR036872">
    <property type="entry name" value="CH_dom_sf"/>
</dbReference>
<keyword evidence="7" id="KW-0206">Cytoskeleton</keyword>
<dbReference type="OMA" id="SEHIVVQ"/>
<dbReference type="Pfam" id="PF00307">
    <property type="entry name" value="CH"/>
    <property type="match status" value="2"/>
</dbReference>
<comment type="subcellular location">
    <subcellularLocation>
        <location evidence="1">Cytoplasm</location>
        <location evidence="1">Cytoskeleton</location>
    </subcellularLocation>
</comment>
<evidence type="ECO:0000259" key="8">
    <source>
        <dbReference type="PROSITE" id="PS50021"/>
    </source>
</evidence>
<dbReference type="InterPro" id="IPR028433">
    <property type="entry name" value="Parvin"/>
</dbReference>
<evidence type="ECO:0000313" key="10">
    <source>
        <dbReference type="Proteomes" id="UP000264820"/>
    </source>
</evidence>
<dbReference type="Proteomes" id="UP000264820">
    <property type="component" value="Unplaced"/>
</dbReference>
<dbReference type="GeneTree" id="ENSGT00950000183194"/>
<keyword evidence="6" id="KW-0009">Actin-binding</keyword>
<reference evidence="9" key="1">
    <citation type="submission" date="2025-08" db="UniProtKB">
        <authorList>
            <consortium name="Ensembl"/>
        </authorList>
    </citation>
    <scope>IDENTIFICATION</scope>
</reference>
<dbReference type="GO" id="GO:0030031">
    <property type="term" value="P:cell projection assembly"/>
    <property type="evidence" value="ECO:0007669"/>
    <property type="project" value="TreeGrafter"/>
</dbReference>
<organism evidence="9 10">
    <name type="scientific">Hippocampus comes</name>
    <name type="common">Tiger tail seahorse</name>
    <dbReference type="NCBI Taxonomy" id="109280"/>
    <lineage>
        <taxon>Eukaryota</taxon>
        <taxon>Metazoa</taxon>
        <taxon>Chordata</taxon>
        <taxon>Craniata</taxon>
        <taxon>Vertebrata</taxon>
        <taxon>Euteleostomi</taxon>
        <taxon>Actinopterygii</taxon>
        <taxon>Neopterygii</taxon>
        <taxon>Teleostei</taxon>
        <taxon>Neoteleostei</taxon>
        <taxon>Acanthomorphata</taxon>
        <taxon>Syngnathiaria</taxon>
        <taxon>Syngnathiformes</taxon>
        <taxon>Syngnathoidei</taxon>
        <taxon>Syngnathidae</taxon>
        <taxon>Hippocampus</taxon>
    </lineage>
</organism>
<evidence type="ECO:0000256" key="4">
    <source>
        <dbReference type="ARBA" id="ARBA00022737"/>
    </source>
</evidence>
<name>A0A3Q2XI25_HIPCM</name>
<dbReference type="PANTHER" id="PTHR12114:SF1">
    <property type="entry name" value="GAMMA-PARVIN"/>
    <property type="match status" value="1"/>
</dbReference>
<dbReference type="GO" id="GO:0005925">
    <property type="term" value="C:focal adhesion"/>
    <property type="evidence" value="ECO:0007669"/>
    <property type="project" value="TreeGrafter"/>
</dbReference>
<keyword evidence="5" id="KW-0130">Cell adhesion</keyword>
<dbReference type="GO" id="GO:0015629">
    <property type="term" value="C:actin cytoskeleton"/>
    <property type="evidence" value="ECO:0007669"/>
    <property type="project" value="TreeGrafter"/>
</dbReference>
<evidence type="ECO:0000256" key="6">
    <source>
        <dbReference type="ARBA" id="ARBA00023203"/>
    </source>
</evidence>
<keyword evidence="3" id="KW-0963">Cytoplasm</keyword>
<dbReference type="AlphaFoldDB" id="A0A3Q2XI25"/>